<dbReference type="GO" id="GO:0012505">
    <property type="term" value="C:endomembrane system"/>
    <property type="evidence" value="ECO:0007669"/>
    <property type="project" value="UniProtKB-SubCell"/>
</dbReference>
<proteinExistence type="predicted"/>
<accession>A0A936ZB01</accession>
<name>A0A936ZB01_9HYPH</name>
<keyword evidence="2 6" id="KW-0812">Transmembrane</keyword>
<feature type="transmembrane region" description="Helical" evidence="6">
    <location>
        <begin position="152"/>
        <end position="174"/>
    </location>
</feature>
<evidence type="ECO:0000313" key="8">
    <source>
        <dbReference type="EMBL" id="MBL0403572.1"/>
    </source>
</evidence>
<evidence type="ECO:0000259" key="7">
    <source>
        <dbReference type="Pfam" id="PF02656"/>
    </source>
</evidence>
<evidence type="ECO:0000256" key="4">
    <source>
        <dbReference type="ARBA" id="ARBA00023136"/>
    </source>
</evidence>
<protein>
    <submittedName>
        <fullName evidence="8">DUF202 domain-containing protein</fullName>
    </submittedName>
</protein>
<dbReference type="InterPro" id="IPR003807">
    <property type="entry name" value="DUF202"/>
</dbReference>
<feature type="region of interest" description="Disordered" evidence="5">
    <location>
        <begin position="1"/>
        <end position="49"/>
    </location>
</feature>
<feature type="compositionally biased region" description="Basic and acidic residues" evidence="5">
    <location>
        <begin position="1"/>
        <end position="21"/>
    </location>
</feature>
<keyword evidence="4 6" id="KW-0472">Membrane</keyword>
<evidence type="ECO:0000256" key="1">
    <source>
        <dbReference type="ARBA" id="ARBA00004127"/>
    </source>
</evidence>
<dbReference type="RefSeq" id="WP_202057061.1">
    <property type="nucleotide sequence ID" value="NZ_JAEQMY010000006.1"/>
</dbReference>
<organism evidence="8 9">
    <name type="scientific">Microvirga aerilata</name>
    <dbReference type="NCBI Taxonomy" id="670292"/>
    <lineage>
        <taxon>Bacteria</taxon>
        <taxon>Pseudomonadati</taxon>
        <taxon>Pseudomonadota</taxon>
        <taxon>Alphaproteobacteria</taxon>
        <taxon>Hyphomicrobiales</taxon>
        <taxon>Methylobacteriaceae</taxon>
        <taxon>Microvirga</taxon>
    </lineage>
</organism>
<evidence type="ECO:0000256" key="6">
    <source>
        <dbReference type="SAM" id="Phobius"/>
    </source>
</evidence>
<comment type="caution">
    <text evidence="8">The sequence shown here is derived from an EMBL/GenBank/DDBJ whole genome shotgun (WGS) entry which is preliminary data.</text>
</comment>
<evidence type="ECO:0000313" key="9">
    <source>
        <dbReference type="Proteomes" id="UP000605848"/>
    </source>
</evidence>
<sequence>MATPPVDEKIKRSAEHAKEAAEQTQEAAESTQEAAESTQEAAQHTQAAARTTATATVQLKDSADRRTELAANRTVFAAERTYAAWVRTGLASLASGIGAKKLLEGVVPDWMIISTGSVLVFFSAFCFAAAVWRQLFQGAQPPQPDVQRIPPFLFVLFNGFLALVALAALISIWFGRTGGD</sequence>
<feature type="domain" description="DUF202" evidence="7">
    <location>
        <begin position="73"/>
        <end position="133"/>
    </location>
</feature>
<keyword evidence="3 6" id="KW-1133">Transmembrane helix</keyword>
<evidence type="ECO:0000256" key="5">
    <source>
        <dbReference type="SAM" id="MobiDB-lite"/>
    </source>
</evidence>
<evidence type="ECO:0000256" key="2">
    <source>
        <dbReference type="ARBA" id="ARBA00022692"/>
    </source>
</evidence>
<dbReference type="Proteomes" id="UP000605848">
    <property type="component" value="Unassembled WGS sequence"/>
</dbReference>
<evidence type="ECO:0000256" key="3">
    <source>
        <dbReference type="ARBA" id="ARBA00022989"/>
    </source>
</evidence>
<dbReference type="Pfam" id="PF02656">
    <property type="entry name" value="DUF202"/>
    <property type="match status" value="1"/>
</dbReference>
<reference evidence="8" key="1">
    <citation type="submission" date="2021-01" db="EMBL/GenBank/DDBJ databases">
        <title>Microvirga sp.</title>
        <authorList>
            <person name="Kim M.K."/>
        </authorList>
    </citation>
    <scope>NUCLEOTIDE SEQUENCE</scope>
    <source>
        <strain evidence="8">5420S-16</strain>
    </source>
</reference>
<feature type="transmembrane region" description="Helical" evidence="6">
    <location>
        <begin position="110"/>
        <end position="132"/>
    </location>
</feature>
<dbReference type="AlphaFoldDB" id="A0A936ZB01"/>
<dbReference type="EMBL" id="JAEQMY010000006">
    <property type="protein sequence ID" value="MBL0403572.1"/>
    <property type="molecule type" value="Genomic_DNA"/>
</dbReference>
<keyword evidence="9" id="KW-1185">Reference proteome</keyword>
<comment type="subcellular location">
    <subcellularLocation>
        <location evidence="1">Endomembrane system</location>
        <topology evidence="1">Multi-pass membrane protein</topology>
    </subcellularLocation>
</comment>
<feature type="compositionally biased region" description="Low complexity" evidence="5">
    <location>
        <begin position="22"/>
        <end position="49"/>
    </location>
</feature>
<gene>
    <name evidence="8" type="ORF">JKG68_06295</name>
</gene>